<dbReference type="PANTHER" id="PTHR40599">
    <property type="entry name" value="[CITRATE [PRO-3S]-LYASE] LIGASE"/>
    <property type="match status" value="1"/>
</dbReference>
<accession>A0A0R1LVG0</accession>
<dbReference type="InterPro" id="IPR005216">
    <property type="entry name" value="Citrate_lyase_ligase"/>
</dbReference>
<keyword evidence="2 3" id="KW-0067">ATP-binding</keyword>
<dbReference type="EC" id="6.2.1.22" evidence="3"/>
<dbReference type="InterPro" id="IPR013166">
    <property type="entry name" value="Citrate_lyase_ligase_C"/>
</dbReference>
<keyword evidence="3 5" id="KW-0436">Ligase</keyword>
<dbReference type="SMART" id="SM00764">
    <property type="entry name" value="Citrate_ly_lig"/>
    <property type="match status" value="1"/>
</dbReference>
<comment type="function">
    <text evidence="3">Acetylation of prosthetic group (2-(5''-phosphoribosyl)-3'-dephosphocoenzyme-A) of the gamma subunit of citrate lyase.</text>
</comment>
<dbReference type="NCBIfam" id="TIGR00125">
    <property type="entry name" value="cyt_tran_rel"/>
    <property type="match status" value="1"/>
</dbReference>
<dbReference type="Proteomes" id="UP000051160">
    <property type="component" value="Unassembled WGS sequence"/>
</dbReference>
<keyword evidence="1 3" id="KW-0547">Nucleotide-binding</keyword>
<dbReference type="Gene3D" id="3.40.50.620">
    <property type="entry name" value="HUPs"/>
    <property type="match status" value="1"/>
</dbReference>
<comment type="catalytic activity">
    <reaction evidence="3">
        <text>holo-[citrate lyase ACP] + acetate + ATP = acetyl-[citrate lyase ACP] + AMP + diphosphate</text>
        <dbReference type="Rhea" id="RHEA:23788"/>
        <dbReference type="Rhea" id="RHEA-COMP:10158"/>
        <dbReference type="Rhea" id="RHEA-COMP:13710"/>
        <dbReference type="ChEBI" id="CHEBI:30089"/>
        <dbReference type="ChEBI" id="CHEBI:30616"/>
        <dbReference type="ChEBI" id="CHEBI:33019"/>
        <dbReference type="ChEBI" id="CHEBI:82683"/>
        <dbReference type="ChEBI" id="CHEBI:137976"/>
        <dbReference type="ChEBI" id="CHEBI:456215"/>
        <dbReference type="EC" id="6.2.1.22"/>
    </reaction>
</comment>
<gene>
    <name evidence="5" type="ORF">FD04_GL001784</name>
</gene>
<evidence type="ECO:0000313" key="5">
    <source>
        <dbReference type="EMBL" id="KRK96929.1"/>
    </source>
</evidence>
<dbReference type="OrthoDB" id="9779753at2"/>
<dbReference type="PATRIC" id="fig|1423776.4.peg.1807"/>
<feature type="domain" description="Citrate lyase ligase C-terminal" evidence="4">
    <location>
        <begin position="151"/>
        <end position="334"/>
    </location>
</feature>
<dbReference type="PIRSF" id="PIRSF005751">
    <property type="entry name" value="Acet_citr_lig"/>
    <property type="match status" value="1"/>
</dbReference>
<protein>
    <recommendedName>
        <fullName evidence="3">[Citrate [pro-3S]-lyase] ligase</fullName>
        <ecNumber evidence="3">6.2.1.22</ecNumber>
    </recommendedName>
</protein>
<keyword evidence="5" id="KW-0456">Lyase</keyword>
<dbReference type="AlphaFoldDB" id="A0A0R1LVG0"/>
<proteinExistence type="predicted"/>
<dbReference type="STRING" id="1423776.FD04_GL001784"/>
<name>A0A0R1LVG0_9LACO</name>
<dbReference type="SUPFAM" id="SSF52374">
    <property type="entry name" value="Nucleotidylyl transferase"/>
    <property type="match status" value="1"/>
</dbReference>
<dbReference type="RefSeq" id="WP_056948720.1">
    <property type="nucleotide sequence ID" value="NZ_AZEE01000030.1"/>
</dbReference>
<evidence type="ECO:0000256" key="1">
    <source>
        <dbReference type="ARBA" id="ARBA00022741"/>
    </source>
</evidence>
<evidence type="ECO:0000256" key="2">
    <source>
        <dbReference type="ARBA" id="ARBA00022840"/>
    </source>
</evidence>
<dbReference type="GO" id="GO:0005524">
    <property type="term" value="F:ATP binding"/>
    <property type="evidence" value="ECO:0007669"/>
    <property type="project" value="UniProtKB-UniRule"/>
</dbReference>
<dbReference type="Pfam" id="PF08218">
    <property type="entry name" value="Citrate_ly_lig"/>
    <property type="match status" value="1"/>
</dbReference>
<sequence>MDNQIVDLYLKDAATKHDWQAFLESLGINNFAEREVDQIDFTIGIYQAGELVATGSVAGNVLKYIGVCNKGVTSGARFNTIVSELVNRMFAKGVYHLFVFTKLKYSESFQHIGFSELTHSDEAAFLETGSPDVHDFLADVPTVSDQAHKKVAGIVMNANPFTLGHRYLVEQAATENDLVYVFVVNTDLSLFSTAEREQLVRAGTSDLSNVIVVNGGDYMVSYATFPAYFLPSKDQAITYQTTLDARIFRDVIAPALHVTTRYLGTEPTSRTTSQYNQVLNQELPPRVAVKVVDRQVAALSDQPVITATEVRQFIKNGSLQDLKAYVPDTTAQFIQNHLVTLQTRIQKGMNIDGN</sequence>
<dbReference type="GO" id="GO:0016829">
    <property type="term" value="F:lyase activity"/>
    <property type="evidence" value="ECO:0007669"/>
    <property type="project" value="UniProtKB-KW"/>
</dbReference>
<evidence type="ECO:0000259" key="4">
    <source>
        <dbReference type="SMART" id="SM00764"/>
    </source>
</evidence>
<dbReference type="PANTHER" id="PTHR40599:SF1">
    <property type="entry name" value="[CITRATE [PRO-3S]-LYASE] LIGASE"/>
    <property type="match status" value="1"/>
</dbReference>
<dbReference type="InterPro" id="IPR014729">
    <property type="entry name" value="Rossmann-like_a/b/a_fold"/>
</dbReference>
<dbReference type="EMBL" id="AZEE01000030">
    <property type="protein sequence ID" value="KRK96929.1"/>
    <property type="molecule type" value="Genomic_DNA"/>
</dbReference>
<reference evidence="5 6" key="1">
    <citation type="journal article" date="2015" name="Genome Announc.">
        <title>Expanding the biotechnology potential of lactobacilli through comparative genomics of 213 strains and associated genera.</title>
        <authorList>
            <person name="Sun Z."/>
            <person name="Harris H.M."/>
            <person name="McCann A."/>
            <person name="Guo C."/>
            <person name="Argimon S."/>
            <person name="Zhang W."/>
            <person name="Yang X."/>
            <person name="Jeffery I.B."/>
            <person name="Cooney J.C."/>
            <person name="Kagawa T.F."/>
            <person name="Liu W."/>
            <person name="Song Y."/>
            <person name="Salvetti E."/>
            <person name="Wrobel A."/>
            <person name="Rasinkangas P."/>
            <person name="Parkhill J."/>
            <person name="Rea M.C."/>
            <person name="O'Sullivan O."/>
            <person name="Ritari J."/>
            <person name="Douillard F.P."/>
            <person name="Paul Ross R."/>
            <person name="Yang R."/>
            <person name="Briner A.E."/>
            <person name="Felis G.E."/>
            <person name="de Vos W.M."/>
            <person name="Barrangou R."/>
            <person name="Klaenhammer T.R."/>
            <person name="Caufield P.W."/>
            <person name="Cui Y."/>
            <person name="Zhang H."/>
            <person name="O'Toole P.W."/>
        </authorList>
    </citation>
    <scope>NUCLEOTIDE SEQUENCE [LARGE SCALE GENOMIC DNA]</scope>
    <source>
        <strain evidence="5 6">DSM 19909</strain>
    </source>
</reference>
<dbReference type="GO" id="GO:0008771">
    <property type="term" value="F:[citrate (pro-3S)-lyase] ligase activity"/>
    <property type="evidence" value="ECO:0007669"/>
    <property type="project" value="UniProtKB-EC"/>
</dbReference>
<organism evidence="5 6">
    <name type="scientific">Secundilactobacillus odoratitofui DSM 19909 = JCM 15043</name>
    <dbReference type="NCBI Taxonomy" id="1423776"/>
    <lineage>
        <taxon>Bacteria</taxon>
        <taxon>Bacillati</taxon>
        <taxon>Bacillota</taxon>
        <taxon>Bacilli</taxon>
        <taxon>Lactobacillales</taxon>
        <taxon>Lactobacillaceae</taxon>
        <taxon>Secundilactobacillus</taxon>
    </lineage>
</organism>
<evidence type="ECO:0000313" key="6">
    <source>
        <dbReference type="Proteomes" id="UP000051160"/>
    </source>
</evidence>
<dbReference type="NCBIfam" id="TIGR00124">
    <property type="entry name" value="cit_ly_ligase"/>
    <property type="match status" value="1"/>
</dbReference>
<comment type="caution">
    <text evidence="5">The sequence shown here is derived from an EMBL/GenBank/DDBJ whole genome shotgun (WGS) entry which is preliminary data.</text>
</comment>
<evidence type="ECO:0000256" key="3">
    <source>
        <dbReference type="PIRNR" id="PIRNR005751"/>
    </source>
</evidence>
<dbReference type="InterPro" id="IPR004821">
    <property type="entry name" value="Cyt_trans-like"/>
</dbReference>
<keyword evidence="6" id="KW-1185">Reference proteome</keyword>